<name>A0A024TQ70_9STRA</name>
<feature type="compositionally biased region" description="Basic and acidic residues" evidence="3">
    <location>
        <begin position="73"/>
        <end position="83"/>
    </location>
</feature>
<dbReference type="InterPro" id="IPR009057">
    <property type="entry name" value="Homeodomain-like_sf"/>
</dbReference>
<dbReference type="OrthoDB" id="1532798at2759"/>
<feature type="region of interest" description="Disordered" evidence="3">
    <location>
        <begin position="54"/>
        <end position="111"/>
    </location>
</feature>
<gene>
    <name evidence="5" type="ORF">H310_10456</name>
</gene>
<dbReference type="Gene3D" id="3.40.50.1950">
    <property type="entry name" value="Flavin prenyltransferase-like"/>
    <property type="match status" value="1"/>
</dbReference>
<evidence type="ECO:0000256" key="3">
    <source>
        <dbReference type="SAM" id="MobiDB-lite"/>
    </source>
</evidence>
<sequence>MKMPPKQRIHKSVEEKMRIIACVEGGMSHLAASKEFGVSRPAVTKMLKEKDLILAKHERPRATATATSHKQSVKNEPRRESTTHRSAANGSRKHDGASSAAVPPTAGRSSSHLDVQPLLHAHHVLAEDATKSSRPRVLLAASGSVAAVKIPALAVQLAAVADVRILVTKAATFFLDMAAAYDPVAHAAFDALALPILHDDDEWSAWSSLGDPVLHIQLRDWADVLCIAPLSANTMAKLAHGLCDNLLTCVARAWSPTKPVIVAPAMNTQMYQHRVTSSQLALLRSFGYTVVPPVSKTLACGEVGNGALAAVDTIVAAVVRSIVSTHTPTDSFHGATASANPPPPALSL</sequence>
<dbReference type="VEuPathDB" id="FungiDB:H310_10456"/>
<comment type="similarity">
    <text evidence="2">Belongs to the HFCD (homooligomeric flavin containing Cys decarboxylase) superfamily.</text>
</comment>
<dbReference type="InterPro" id="IPR003382">
    <property type="entry name" value="Flavoprotein"/>
</dbReference>
<dbReference type="eggNOG" id="KOG0672">
    <property type="taxonomic scope" value="Eukaryota"/>
</dbReference>
<dbReference type="GO" id="GO:0004633">
    <property type="term" value="F:phosphopantothenoylcysteine decarboxylase activity"/>
    <property type="evidence" value="ECO:0007669"/>
    <property type="project" value="TreeGrafter"/>
</dbReference>
<evidence type="ECO:0000256" key="2">
    <source>
        <dbReference type="ARBA" id="ARBA00038350"/>
    </source>
</evidence>
<dbReference type="Pfam" id="PF02441">
    <property type="entry name" value="Flavoprotein"/>
    <property type="match status" value="1"/>
</dbReference>
<dbReference type="GeneID" id="20087506"/>
<protein>
    <recommendedName>
        <fullName evidence="4">Flavoprotein domain-containing protein</fullName>
    </recommendedName>
</protein>
<dbReference type="AlphaFoldDB" id="A0A024TQ70"/>
<dbReference type="RefSeq" id="XP_008875077.1">
    <property type="nucleotide sequence ID" value="XM_008876855.1"/>
</dbReference>
<proteinExistence type="inferred from homology"/>
<dbReference type="PANTHER" id="PTHR14359:SF6">
    <property type="entry name" value="PHOSPHOPANTOTHENOYLCYSTEINE DECARBOXYLASE"/>
    <property type="match status" value="1"/>
</dbReference>
<feature type="domain" description="Flavoprotein" evidence="4">
    <location>
        <begin position="136"/>
        <end position="319"/>
    </location>
</feature>
<evidence type="ECO:0000313" key="5">
    <source>
        <dbReference type="EMBL" id="ETV96285.1"/>
    </source>
</evidence>
<organism evidence="5">
    <name type="scientific">Aphanomyces invadans</name>
    <dbReference type="NCBI Taxonomy" id="157072"/>
    <lineage>
        <taxon>Eukaryota</taxon>
        <taxon>Sar</taxon>
        <taxon>Stramenopiles</taxon>
        <taxon>Oomycota</taxon>
        <taxon>Saprolegniomycetes</taxon>
        <taxon>Saprolegniales</taxon>
        <taxon>Verrucalvaceae</taxon>
        <taxon>Aphanomyces</taxon>
    </lineage>
</organism>
<reference evidence="5" key="1">
    <citation type="submission" date="2013-12" db="EMBL/GenBank/DDBJ databases">
        <title>The Genome Sequence of Aphanomyces invadans NJM9701.</title>
        <authorList>
            <consortium name="The Broad Institute Genomics Platform"/>
            <person name="Russ C."/>
            <person name="Tyler B."/>
            <person name="van West P."/>
            <person name="Dieguez-Uribeondo J."/>
            <person name="Young S.K."/>
            <person name="Zeng Q."/>
            <person name="Gargeya S."/>
            <person name="Fitzgerald M."/>
            <person name="Abouelleil A."/>
            <person name="Alvarado L."/>
            <person name="Chapman S.B."/>
            <person name="Gainer-Dewar J."/>
            <person name="Goldberg J."/>
            <person name="Griggs A."/>
            <person name="Gujja S."/>
            <person name="Hansen M."/>
            <person name="Howarth C."/>
            <person name="Imamovic A."/>
            <person name="Ireland A."/>
            <person name="Larimer J."/>
            <person name="McCowan C."/>
            <person name="Murphy C."/>
            <person name="Pearson M."/>
            <person name="Poon T.W."/>
            <person name="Priest M."/>
            <person name="Roberts A."/>
            <person name="Saif S."/>
            <person name="Shea T."/>
            <person name="Sykes S."/>
            <person name="Wortman J."/>
            <person name="Nusbaum C."/>
            <person name="Birren B."/>
        </authorList>
    </citation>
    <scope>NUCLEOTIDE SEQUENCE [LARGE SCALE GENOMIC DNA]</scope>
    <source>
        <strain evidence="5">NJM9701</strain>
    </source>
</reference>
<keyword evidence="1" id="KW-0173">Coenzyme A biosynthesis</keyword>
<dbReference type="EMBL" id="KI913977">
    <property type="protein sequence ID" value="ETV96285.1"/>
    <property type="molecule type" value="Genomic_DNA"/>
</dbReference>
<dbReference type="PANTHER" id="PTHR14359">
    <property type="entry name" value="HOMO-OLIGOMERIC FLAVIN CONTAINING CYS DECARBOXYLASE FAMILY"/>
    <property type="match status" value="1"/>
</dbReference>
<dbReference type="GO" id="GO:0071513">
    <property type="term" value="C:phosphopantothenoylcysteine decarboxylase complex"/>
    <property type="evidence" value="ECO:0007669"/>
    <property type="project" value="TreeGrafter"/>
</dbReference>
<dbReference type="SUPFAM" id="SSF52507">
    <property type="entry name" value="Homo-oligomeric flavin-containing Cys decarboxylases, HFCD"/>
    <property type="match status" value="1"/>
</dbReference>
<accession>A0A024TQ70</accession>
<dbReference type="STRING" id="157072.A0A024TQ70"/>
<dbReference type="InterPro" id="IPR036551">
    <property type="entry name" value="Flavin_trans-like"/>
</dbReference>
<evidence type="ECO:0000259" key="4">
    <source>
        <dbReference type="Pfam" id="PF02441"/>
    </source>
</evidence>
<dbReference type="GO" id="GO:0010181">
    <property type="term" value="F:FMN binding"/>
    <property type="evidence" value="ECO:0007669"/>
    <property type="project" value="TreeGrafter"/>
</dbReference>
<dbReference type="SUPFAM" id="SSF46689">
    <property type="entry name" value="Homeodomain-like"/>
    <property type="match status" value="1"/>
</dbReference>
<dbReference type="GO" id="GO:0015937">
    <property type="term" value="P:coenzyme A biosynthetic process"/>
    <property type="evidence" value="ECO:0007669"/>
    <property type="project" value="UniProtKB-KW"/>
</dbReference>
<dbReference type="Gene3D" id="1.10.10.60">
    <property type="entry name" value="Homeodomain-like"/>
    <property type="match status" value="1"/>
</dbReference>
<evidence type="ECO:0000256" key="1">
    <source>
        <dbReference type="ARBA" id="ARBA00022993"/>
    </source>
</evidence>